<dbReference type="Proteomes" id="UP000016801">
    <property type="component" value="Unassembled WGS sequence"/>
</dbReference>
<organism evidence="2 3">
    <name type="scientific">Claviceps purpurea (strain 20.1)</name>
    <name type="common">Ergot fungus</name>
    <name type="synonym">Sphacelia segetum</name>
    <dbReference type="NCBI Taxonomy" id="1111077"/>
    <lineage>
        <taxon>Eukaryota</taxon>
        <taxon>Fungi</taxon>
        <taxon>Dikarya</taxon>
        <taxon>Ascomycota</taxon>
        <taxon>Pezizomycotina</taxon>
        <taxon>Sordariomycetes</taxon>
        <taxon>Hypocreomycetidae</taxon>
        <taxon>Hypocreales</taxon>
        <taxon>Clavicipitaceae</taxon>
        <taxon>Claviceps</taxon>
    </lineage>
</organism>
<proteinExistence type="predicted"/>
<name>M1W550_CLAP2</name>
<dbReference type="VEuPathDB" id="FungiDB:CPUR_00511"/>
<dbReference type="EMBL" id="CAGA01000002">
    <property type="protein sequence ID" value="CCE27038.1"/>
    <property type="molecule type" value="Genomic_DNA"/>
</dbReference>
<reference evidence="2 3" key="1">
    <citation type="journal article" date="2013" name="PLoS Genet.">
        <title>Plant-symbiotic fungi as chemical engineers: Multi-genome analysis of the Clavicipitaceae reveals dynamics of alkaloid loci.</title>
        <authorList>
            <person name="Schardl C.L."/>
            <person name="Young C.A."/>
            <person name="Hesse U."/>
            <person name="Amyotte S.G."/>
            <person name="Andreeva K."/>
            <person name="Calie P.J."/>
            <person name="Fleetwood D.J."/>
            <person name="Haws D.C."/>
            <person name="Moore N."/>
            <person name="Oeser B."/>
            <person name="Panaccione D.G."/>
            <person name="Schweri K.K."/>
            <person name="Voisey C.R."/>
            <person name="Farman M.L."/>
            <person name="Jaromczyk J.W."/>
            <person name="Roe B.A."/>
            <person name="O'Sullivan D.M."/>
            <person name="Scott B."/>
            <person name="Tudzynski P."/>
            <person name="An Z."/>
            <person name="Arnaoudova E.G."/>
            <person name="Bullock C.T."/>
            <person name="Charlton N.D."/>
            <person name="Chen L."/>
            <person name="Cox M."/>
            <person name="Dinkins R.D."/>
            <person name="Florea S."/>
            <person name="Glenn A.E."/>
            <person name="Gordon A."/>
            <person name="Gueldener U."/>
            <person name="Harris D.R."/>
            <person name="Hollin W."/>
            <person name="Jaromczyk J."/>
            <person name="Johnson R.D."/>
            <person name="Khan A.K."/>
            <person name="Leistner E."/>
            <person name="Leuchtmann A."/>
            <person name="Li C."/>
            <person name="Liu J."/>
            <person name="Liu J."/>
            <person name="Liu M."/>
            <person name="Mace W."/>
            <person name="Machado C."/>
            <person name="Nagabhyru P."/>
            <person name="Pan J."/>
            <person name="Schmid J."/>
            <person name="Sugawara K."/>
            <person name="Steiner U."/>
            <person name="Takach J.E."/>
            <person name="Tanaka E."/>
            <person name="Webb J.S."/>
            <person name="Wilson E.V."/>
            <person name="Wiseman J.L."/>
            <person name="Yoshida R."/>
            <person name="Zeng Z."/>
        </authorList>
    </citation>
    <scope>NUCLEOTIDE SEQUENCE [LARGE SCALE GENOMIC DNA]</scope>
    <source>
        <strain evidence="2 3">20.1</strain>
    </source>
</reference>
<dbReference type="HOGENOM" id="CLU_2037821_0_0_1"/>
<dbReference type="AlphaFoldDB" id="M1W550"/>
<evidence type="ECO:0000313" key="2">
    <source>
        <dbReference type="EMBL" id="CCE27038.1"/>
    </source>
</evidence>
<sequence>MMALVVALYIRTQEAHNEPWDEEGEELGTVGEDTRRKEDNRQYMGEVAVALEVEVAAACYMNGMGEPDLDMMKGEQVAVVVVVADAGAGVNAGVDEGDDLAAAEAHELMLEETVTREEHIW</sequence>
<gene>
    <name evidence="2" type="ORF">CPUR_00511</name>
</gene>
<evidence type="ECO:0000256" key="1">
    <source>
        <dbReference type="SAM" id="MobiDB-lite"/>
    </source>
</evidence>
<accession>M1W550</accession>
<protein>
    <submittedName>
        <fullName evidence="2">Uncharacterized protein</fullName>
    </submittedName>
</protein>
<evidence type="ECO:0000313" key="3">
    <source>
        <dbReference type="Proteomes" id="UP000016801"/>
    </source>
</evidence>
<feature type="region of interest" description="Disordered" evidence="1">
    <location>
        <begin position="19"/>
        <end position="38"/>
    </location>
</feature>
<comment type="caution">
    <text evidence="2">The sequence shown here is derived from an EMBL/GenBank/DDBJ whole genome shotgun (WGS) entry which is preliminary data.</text>
</comment>
<keyword evidence="3" id="KW-1185">Reference proteome</keyword>